<dbReference type="Proteomes" id="UP001189122">
    <property type="component" value="Unassembled WGS sequence"/>
</dbReference>
<comment type="caution">
    <text evidence="1">The sequence shown here is derived from an EMBL/GenBank/DDBJ whole genome shotgun (WGS) entry which is preliminary data.</text>
</comment>
<proteinExistence type="predicted"/>
<evidence type="ECO:0000313" key="1">
    <source>
        <dbReference type="EMBL" id="CAA6674628.1"/>
    </source>
</evidence>
<protein>
    <submittedName>
        <fullName evidence="1">Uncharacterized protein</fullName>
    </submittedName>
</protein>
<gene>
    <name evidence="1" type="ORF">SI7747_UN020986</name>
</gene>
<dbReference type="EMBL" id="CACRZD030000129">
    <property type="protein sequence ID" value="CAA6674628.1"/>
    <property type="molecule type" value="Genomic_DNA"/>
</dbReference>
<name>A0ABN7E9U8_SPIIN</name>
<keyword evidence="2" id="KW-1185">Reference proteome</keyword>
<accession>A0ABN7E9U8</accession>
<reference evidence="2" key="1">
    <citation type="journal article" date="2020" name="Sci. Rep.">
        <title>Chromosome-scale genome assembly for the duckweed Spirodela intermedia, integrating cytogenetic maps, PacBio and Oxford Nanopore libraries.</title>
        <authorList>
            <person name="Hoang P.T.N."/>
            <person name="Fiebig A."/>
            <person name="Novak P."/>
            <person name="Macas J."/>
            <person name="Cao H.X."/>
            <person name="Stepanenko A."/>
            <person name="Chen G."/>
            <person name="Borisjuk N."/>
            <person name="Scholz U."/>
            <person name="Schubert I."/>
        </authorList>
    </citation>
    <scope>NUCLEOTIDE SEQUENCE [LARGE SCALE GENOMIC DNA]</scope>
</reference>
<organism evidence="1 2">
    <name type="scientific">Spirodela intermedia</name>
    <name type="common">Intermediate duckweed</name>
    <dbReference type="NCBI Taxonomy" id="51605"/>
    <lineage>
        <taxon>Eukaryota</taxon>
        <taxon>Viridiplantae</taxon>
        <taxon>Streptophyta</taxon>
        <taxon>Embryophyta</taxon>
        <taxon>Tracheophyta</taxon>
        <taxon>Spermatophyta</taxon>
        <taxon>Magnoliopsida</taxon>
        <taxon>Liliopsida</taxon>
        <taxon>Araceae</taxon>
        <taxon>Lemnoideae</taxon>
        <taxon>Spirodela</taxon>
    </lineage>
</organism>
<sequence length="33" mass="3809">MRALSFSLFSSLFLCFILLFFSPHPSILLFLLS</sequence>
<evidence type="ECO:0000313" key="2">
    <source>
        <dbReference type="Proteomes" id="UP001189122"/>
    </source>
</evidence>